<dbReference type="AlphaFoldDB" id="A0A9P6ZU02"/>
<dbReference type="InterPro" id="IPR037056">
    <property type="entry name" value="RNase_H1_N_sf"/>
</dbReference>
<gene>
    <name evidence="2" type="ORF">EV702DRAFT_1197776</name>
</gene>
<feature type="domain" description="Ribonuclease H1 N-terminal" evidence="1">
    <location>
        <begin position="120"/>
        <end position="151"/>
    </location>
</feature>
<dbReference type="Gene3D" id="3.40.970.10">
    <property type="entry name" value="Ribonuclease H1, N-terminal domain"/>
    <property type="match status" value="1"/>
</dbReference>
<dbReference type="SUPFAM" id="SSF55658">
    <property type="entry name" value="L9 N-domain-like"/>
    <property type="match status" value="1"/>
</dbReference>
<name>A0A9P6ZU02_9AGAM</name>
<dbReference type="InterPro" id="IPR011320">
    <property type="entry name" value="RNase_H1_N"/>
</dbReference>
<dbReference type="Proteomes" id="UP000714275">
    <property type="component" value="Unassembled WGS sequence"/>
</dbReference>
<accession>A0A9P6ZU02</accession>
<dbReference type="InterPro" id="IPR009027">
    <property type="entry name" value="Ribosomal_bL9/RNase_H1_N"/>
</dbReference>
<evidence type="ECO:0000259" key="1">
    <source>
        <dbReference type="Pfam" id="PF01693"/>
    </source>
</evidence>
<dbReference type="Pfam" id="PF01693">
    <property type="entry name" value="Cauli_VI"/>
    <property type="match status" value="1"/>
</dbReference>
<organism evidence="2 3">
    <name type="scientific">Suillus placidus</name>
    <dbReference type="NCBI Taxonomy" id="48579"/>
    <lineage>
        <taxon>Eukaryota</taxon>
        <taxon>Fungi</taxon>
        <taxon>Dikarya</taxon>
        <taxon>Basidiomycota</taxon>
        <taxon>Agaricomycotina</taxon>
        <taxon>Agaricomycetes</taxon>
        <taxon>Agaricomycetidae</taxon>
        <taxon>Boletales</taxon>
        <taxon>Suillineae</taxon>
        <taxon>Suillaceae</taxon>
        <taxon>Suillus</taxon>
    </lineage>
</organism>
<protein>
    <recommendedName>
        <fullName evidence="1">Ribonuclease H1 N-terminal domain-containing protein</fullName>
    </recommendedName>
</protein>
<evidence type="ECO:0000313" key="2">
    <source>
        <dbReference type="EMBL" id="KAG1776739.1"/>
    </source>
</evidence>
<proteinExistence type="predicted"/>
<reference evidence="2" key="1">
    <citation type="journal article" date="2020" name="New Phytol.">
        <title>Comparative genomics reveals dynamic genome evolution in host specialist ectomycorrhizal fungi.</title>
        <authorList>
            <person name="Lofgren L.A."/>
            <person name="Nguyen N.H."/>
            <person name="Vilgalys R."/>
            <person name="Ruytinx J."/>
            <person name="Liao H.L."/>
            <person name="Branco S."/>
            <person name="Kuo A."/>
            <person name="LaButti K."/>
            <person name="Lipzen A."/>
            <person name="Andreopoulos W."/>
            <person name="Pangilinan J."/>
            <person name="Riley R."/>
            <person name="Hundley H."/>
            <person name="Na H."/>
            <person name="Barry K."/>
            <person name="Grigoriev I.V."/>
            <person name="Stajich J.E."/>
            <person name="Kennedy P.G."/>
        </authorList>
    </citation>
    <scope>NUCLEOTIDE SEQUENCE</scope>
    <source>
        <strain evidence="2">DOB743</strain>
    </source>
</reference>
<comment type="caution">
    <text evidence="2">The sequence shown here is derived from an EMBL/GenBank/DDBJ whole genome shotgun (WGS) entry which is preliminary data.</text>
</comment>
<dbReference type="EMBL" id="JABBWD010000024">
    <property type="protein sequence ID" value="KAG1776739.1"/>
    <property type="molecule type" value="Genomic_DNA"/>
</dbReference>
<dbReference type="OrthoDB" id="2688889at2759"/>
<keyword evidence="3" id="KW-1185">Reference proteome</keyword>
<sequence>MLVGPGVPPKPYVQCFPARSVKLTHTSSSTLSSPTITPIPLPLPDLPLTSVSGALFQLPETLSLTITPYFTGDADADIRTVNRDEDLYKEIVRAMADDCYVYLCDGILYNMPAVPATSGPYYCVTRGRHIGVFNHWDEAEEYIAGFSEVAYAVASLTVGELLVRNAIKKGEFYNSQIRA</sequence>
<evidence type="ECO:0000313" key="3">
    <source>
        <dbReference type="Proteomes" id="UP000714275"/>
    </source>
</evidence>